<feature type="chain" id="PRO_5047485774" description="Carbohydrate ABC transporter substrate-binding protein CUT1 family (TC 3.A.1.1.-)" evidence="1">
    <location>
        <begin position="28"/>
        <end position="569"/>
    </location>
</feature>
<proteinExistence type="predicted"/>
<evidence type="ECO:0008006" key="4">
    <source>
        <dbReference type="Google" id="ProtNLM"/>
    </source>
</evidence>
<sequence>MRKNFTKKATSMLLATSMIVGSTSFLAGCGSKKSEIVTLDVYSQLANYSGVQTGWIADILKDKFKVKLNIIPDGDGVYETRMEDGNLGDIVVWGNDSDKYPTAVKNGLLYDWNEDNILKDYGPYIKKHMPDAIKKNQELTSTITNGAKDTLYGFGHNVATSSEDHESFFYTWDVRWDLYKKLGYPEVKNLDDFETLMKNMVKECPTDDSGNKTYAVSLWPDWDDAMVMYVKATATAYYGYDELGCGLYDPQNGKFHDALEKNGPYLQMLKFYNNLYQDGLIDPDSMTQTYDKMIEKVQNGGTMFSIFNYSGSLAYNKKAHTEAGKMMNCMKPSEATPIVYGMNPQGGDRIWSIGATTEYPELCMEVINYFCTPEGRLTMDYGPKGVCWDYDKEGNTYFTDLGKECHNNKQTKIGNGHKGTFQDGTLQIVNTTWSVDASNPDSNGETYNSDNWKSNLSAASSDIEKDWRDKTGATGVNDYMEKSKYVVAPGTSYTKSEKSDELKTTWSQVTDEIKNGSWKAIYAKTDAAYDKIVNSMIKKCEQYGYKECVDWSTNEANRRKSLEDAITSK</sequence>
<comment type="caution">
    <text evidence="2">The sequence shown here is derived from an EMBL/GenBank/DDBJ whole genome shotgun (WGS) entry which is preliminary data.</text>
</comment>
<evidence type="ECO:0000313" key="2">
    <source>
        <dbReference type="EMBL" id="MBC8557622.1"/>
    </source>
</evidence>
<evidence type="ECO:0000313" key="3">
    <source>
        <dbReference type="Proteomes" id="UP000637513"/>
    </source>
</evidence>
<dbReference type="SUPFAM" id="SSF53850">
    <property type="entry name" value="Periplasmic binding protein-like II"/>
    <property type="match status" value="1"/>
</dbReference>
<gene>
    <name evidence="2" type="ORF">H8700_07860</name>
</gene>
<keyword evidence="3" id="KW-1185">Reference proteome</keyword>
<keyword evidence="1" id="KW-0732">Signal</keyword>
<protein>
    <recommendedName>
        <fullName evidence="4">Carbohydrate ABC transporter substrate-binding protein CUT1 family (TC 3.A.1.1.-)</fullName>
    </recommendedName>
</protein>
<dbReference type="RefSeq" id="WP_249304917.1">
    <property type="nucleotide sequence ID" value="NZ_JACRSW010000030.1"/>
</dbReference>
<accession>A0ABR7MUZ7</accession>
<dbReference type="Proteomes" id="UP000637513">
    <property type="component" value="Unassembled WGS sequence"/>
</dbReference>
<organism evidence="2 3">
    <name type="scientific">Jutongia hominis</name>
    <dbReference type="NCBI Taxonomy" id="2763664"/>
    <lineage>
        <taxon>Bacteria</taxon>
        <taxon>Bacillati</taxon>
        <taxon>Bacillota</taxon>
        <taxon>Clostridia</taxon>
        <taxon>Lachnospirales</taxon>
        <taxon>Lachnospiraceae</taxon>
        <taxon>Jutongia</taxon>
    </lineage>
</organism>
<evidence type="ECO:0000256" key="1">
    <source>
        <dbReference type="SAM" id="SignalP"/>
    </source>
</evidence>
<reference evidence="2 3" key="1">
    <citation type="submission" date="2020-08" db="EMBL/GenBank/DDBJ databases">
        <title>Genome public.</title>
        <authorList>
            <person name="Liu C."/>
            <person name="Sun Q."/>
        </authorList>
    </citation>
    <scope>NUCLEOTIDE SEQUENCE [LARGE SCALE GENOMIC DNA]</scope>
    <source>
        <strain evidence="2 3">BX3</strain>
    </source>
</reference>
<dbReference type="EMBL" id="JACRSW010000030">
    <property type="protein sequence ID" value="MBC8557622.1"/>
    <property type="molecule type" value="Genomic_DNA"/>
</dbReference>
<name>A0ABR7MUZ7_9FIRM</name>
<dbReference type="PROSITE" id="PS51257">
    <property type="entry name" value="PROKAR_LIPOPROTEIN"/>
    <property type="match status" value="1"/>
</dbReference>
<feature type="signal peptide" evidence="1">
    <location>
        <begin position="1"/>
        <end position="27"/>
    </location>
</feature>
<dbReference type="Gene3D" id="3.40.190.10">
    <property type="entry name" value="Periplasmic binding protein-like II"/>
    <property type="match status" value="2"/>
</dbReference>